<dbReference type="Proteomes" id="UP000824782">
    <property type="component" value="Unassembled WGS sequence"/>
</dbReference>
<keyword evidence="12" id="KW-0238">DNA-binding</keyword>
<dbReference type="EMBL" id="WNYA01000004">
    <property type="protein sequence ID" value="KAG8576836.1"/>
    <property type="molecule type" value="Genomic_DNA"/>
</dbReference>
<dbReference type="InterPro" id="IPR027417">
    <property type="entry name" value="P-loop_NTPase"/>
</dbReference>
<dbReference type="GO" id="GO:0005634">
    <property type="term" value="C:nucleus"/>
    <property type="evidence" value="ECO:0007669"/>
    <property type="project" value="UniProtKB-SubCell"/>
</dbReference>
<evidence type="ECO:0000256" key="2">
    <source>
        <dbReference type="ARBA" id="ARBA00004286"/>
    </source>
</evidence>
<dbReference type="EC" id="5.6.2.4" evidence="17"/>
<keyword evidence="9" id="KW-0378">Hydrolase</keyword>
<evidence type="ECO:0000256" key="7">
    <source>
        <dbReference type="ARBA" id="ARBA00022763"/>
    </source>
</evidence>
<keyword evidence="14" id="KW-0413">Isomerase</keyword>
<keyword evidence="5" id="KW-0158">Chromosome</keyword>
<evidence type="ECO:0000256" key="19">
    <source>
        <dbReference type="ARBA" id="ARBA00071173"/>
    </source>
</evidence>
<evidence type="ECO:0000256" key="5">
    <source>
        <dbReference type="ARBA" id="ARBA00022454"/>
    </source>
</evidence>
<dbReference type="InterPro" id="IPR036047">
    <property type="entry name" value="F-box-like_dom_sf"/>
</dbReference>
<dbReference type="PANTHER" id="PTHR11070:SF30">
    <property type="entry name" value="F-BOX DNA HELICASE 1"/>
    <property type="match status" value="1"/>
</dbReference>
<evidence type="ECO:0000256" key="6">
    <source>
        <dbReference type="ARBA" id="ARBA00022741"/>
    </source>
</evidence>
<organism evidence="23 24">
    <name type="scientific">Engystomops pustulosus</name>
    <name type="common">Tungara frog</name>
    <name type="synonym">Physalaemus pustulosus</name>
    <dbReference type="NCBI Taxonomy" id="76066"/>
    <lineage>
        <taxon>Eukaryota</taxon>
        <taxon>Metazoa</taxon>
        <taxon>Chordata</taxon>
        <taxon>Craniata</taxon>
        <taxon>Vertebrata</taxon>
        <taxon>Euteleostomi</taxon>
        <taxon>Amphibia</taxon>
        <taxon>Batrachia</taxon>
        <taxon>Anura</taxon>
        <taxon>Neobatrachia</taxon>
        <taxon>Hyloidea</taxon>
        <taxon>Leptodactylidae</taxon>
        <taxon>Leiuperinae</taxon>
        <taxon>Engystomops</taxon>
    </lineage>
</organism>
<evidence type="ECO:0000313" key="24">
    <source>
        <dbReference type="Proteomes" id="UP000824782"/>
    </source>
</evidence>
<evidence type="ECO:0000259" key="22">
    <source>
        <dbReference type="PROSITE" id="PS50181"/>
    </source>
</evidence>
<dbReference type="CDD" id="cd22095">
    <property type="entry name" value="F-box_FBXO18"/>
    <property type="match status" value="1"/>
</dbReference>
<comment type="similarity">
    <text evidence="4">Belongs to the helicase family. UvrD subfamily.</text>
</comment>
<evidence type="ECO:0000256" key="21">
    <source>
        <dbReference type="ARBA" id="ARBA00079567"/>
    </source>
</evidence>
<evidence type="ECO:0000256" key="14">
    <source>
        <dbReference type="ARBA" id="ARBA00023235"/>
    </source>
</evidence>
<dbReference type="InterPro" id="IPR001810">
    <property type="entry name" value="F-box_dom"/>
</dbReference>
<evidence type="ECO:0000256" key="8">
    <source>
        <dbReference type="ARBA" id="ARBA00022786"/>
    </source>
</evidence>
<comment type="catalytic activity">
    <reaction evidence="18">
        <text>ATP + H2O = ADP + phosphate + H(+)</text>
        <dbReference type="Rhea" id="RHEA:13065"/>
        <dbReference type="ChEBI" id="CHEBI:15377"/>
        <dbReference type="ChEBI" id="CHEBI:15378"/>
        <dbReference type="ChEBI" id="CHEBI:30616"/>
        <dbReference type="ChEBI" id="CHEBI:43474"/>
        <dbReference type="ChEBI" id="CHEBI:456216"/>
        <dbReference type="EC" id="5.6.2.4"/>
    </reaction>
</comment>
<dbReference type="GO" id="GO:0000724">
    <property type="term" value="P:double-strand break repair via homologous recombination"/>
    <property type="evidence" value="ECO:0007669"/>
    <property type="project" value="TreeGrafter"/>
</dbReference>
<evidence type="ECO:0000256" key="9">
    <source>
        <dbReference type="ARBA" id="ARBA00022801"/>
    </source>
</evidence>
<evidence type="ECO:0000313" key="23">
    <source>
        <dbReference type="EMBL" id="KAG8576836.1"/>
    </source>
</evidence>
<evidence type="ECO:0000256" key="1">
    <source>
        <dbReference type="ARBA" id="ARBA00004123"/>
    </source>
</evidence>
<dbReference type="GO" id="GO:0003677">
    <property type="term" value="F:DNA binding"/>
    <property type="evidence" value="ECO:0007669"/>
    <property type="project" value="UniProtKB-KW"/>
</dbReference>
<dbReference type="FunFam" id="1.20.1280.50:FF:000011">
    <property type="entry name" value="F-box DNA helicase 1"/>
    <property type="match status" value="1"/>
</dbReference>
<dbReference type="InterPro" id="IPR014017">
    <property type="entry name" value="DNA_helicase_UvrD-like_C"/>
</dbReference>
<feature type="domain" description="F-box" evidence="22">
    <location>
        <begin position="176"/>
        <end position="225"/>
    </location>
</feature>
<evidence type="ECO:0000256" key="18">
    <source>
        <dbReference type="ARBA" id="ARBA00048988"/>
    </source>
</evidence>
<dbReference type="GO" id="GO:0005524">
    <property type="term" value="F:ATP binding"/>
    <property type="evidence" value="ECO:0007669"/>
    <property type="project" value="UniProtKB-KW"/>
</dbReference>
<dbReference type="Pfam" id="PF12937">
    <property type="entry name" value="F-box-like"/>
    <property type="match status" value="1"/>
</dbReference>
<dbReference type="PROSITE" id="PS50181">
    <property type="entry name" value="FBOX"/>
    <property type="match status" value="1"/>
</dbReference>
<dbReference type="Pfam" id="PF13361">
    <property type="entry name" value="UvrD_C"/>
    <property type="match status" value="1"/>
</dbReference>
<evidence type="ECO:0000256" key="16">
    <source>
        <dbReference type="ARBA" id="ARBA00034617"/>
    </source>
</evidence>
<comment type="pathway">
    <text evidence="3">Protein modification; protein ubiquitination.</text>
</comment>
<evidence type="ECO:0000256" key="20">
    <source>
        <dbReference type="ARBA" id="ARBA00075040"/>
    </source>
</evidence>
<proteinExistence type="inferred from homology"/>
<evidence type="ECO:0000256" key="4">
    <source>
        <dbReference type="ARBA" id="ARBA00009922"/>
    </source>
</evidence>
<evidence type="ECO:0000256" key="15">
    <source>
        <dbReference type="ARBA" id="ARBA00023242"/>
    </source>
</evidence>
<comment type="caution">
    <text evidence="23">The sequence shown here is derived from an EMBL/GenBank/DDBJ whole genome shotgun (WGS) entry which is preliminary data.</text>
</comment>
<dbReference type="GO" id="GO:0031297">
    <property type="term" value="P:replication fork processing"/>
    <property type="evidence" value="ECO:0007669"/>
    <property type="project" value="TreeGrafter"/>
</dbReference>
<evidence type="ECO:0000256" key="10">
    <source>
        <dbReference type="ARBA" id="ARBA00022806"/>
    </source>
</evidence>
<evidence type="ECO:0000256" key="17">
    <source>
        <dbReference type="ARBA" id="ARBA00034808"/>
    </source>
</evidence>
<keyword evidence="10" id="KW-0347">Helicase</keyword>
<dbReference type="AlphaFoldDB" id="A0AAV7BVX1"/>
<comment type="catalytic activity">
    <reaction evidence="16">
        <text>Couples ATP hydrolysis with the unwinding of duplex DNA by translocating in the 3'-5' direction.</text>
        <dbReference type="EC" id="5.6.2.4"/>
    </reaction>
</comment>
<dbReference type="GO" id="GO:0005694">
    <property type="term" value="C:chromosome"/>
    <property type="evidence" value="ECO:0007669"/>
    <property type="project" value="UniProtKB-SubCell"/>
</dbReference>
<comment type="subcellular location">
    <subcellularLocation>
        <location evidence="2">Chromosome</location>
    </subcellularLocation>
    <subcellularLocation>
        <location evidence="1">Nucleus</location>
    </subcellularLocation>
</comment>
<keyword evidence="11" id="KW-0067">ATP-binding</keyword>
<dbReference type="PANTHER" id="PTHR11070">
    <property type="entry name" value="UVRD / RECB / PCRA DNA HELICASE FAMILY MEMBER"/>
    <property type="match status" value="1"/>
</dbReference>
<dbReference type="SUPFAM" id="SSF52540">
    <property type="entry name" value="P-loop containing nucleoside triphosphate hydrolases"/>
    <property type="match status" value="1"/>
</dbReference>
<keyword evidence="8" id="KW-0833">Ubl conjugation pathway</keyword>
<gene>
    <name evidence="23" type="ORF">GDO81_009996</name>
</gene>
<dbReference type="GO" id="GO:0043138">
    <property type="term" value="F:3'-5' DNA helicase activity"/>
    <property type="evidence" value="ECO:0007669"/>
    <property type="project" value="UniProtKB-EC"/>
</dbReference>
<evidence type="ECO:0000256" key="11">
    <source>
        <dbReference type="ARBA" id="ARBA00022840"/>
    </source>
</evidence>
<accession>A0AAV7BVX1</accession>
<name>A0AAV7BVX1_ENGPU</name>
<evidence type="ECO:0000256" key="3">
    <source>
        <dbReference type="ARBA" id="ARBA00004906"/>
    </source>
</evidence>
<dbReference type="CDD" id="cd18786">
    <property type="entry name" value="SF1_C"/>
    <property type="match status" value="1"/>
</dbReference>
<dbReference type="Gene3D" id="3.40.50.300">
    <property type="entry name" value="P-loop containing nucleotide triphosphate hydrolases"/>
    <property type="match status" value="2"/>
</dbReference>
<sequence>MRRRKHLTERDCQALAQSRESLCSLTQPFSQWKPKQDVNRGLYPRSRHRRCFRGKRGKATFSFSTSHDPMSTDQYSRSSHTHEMAEDVSSPIEDDIVEFVIEDEESPSDPMFSRKRHFSSIESQCSGAHWPEEEVPSSSSNFFEEDDDDEMGLMLDSVSESCYGLLGVTDHNYPSCGHINQFPDELLQWIFSFLPIVDLYRNISLVCHKWKSLVHDPLFIKWKKLYHRYLANEGQAVVEVDAILKQNGVTADNPLCVLNLVKYFASSGHVGDVSAILGCLKHHHLYEISENCVKRLPDLSCSNEQNVDPWAVLAVIVLLSTSLGDNQRLMRCLQHLQSPLRLAEVMEALYCLATLLFAMREQKILISNRIHYNIFYSLYLLENSGSQQKIQSHENTRHKPTFSLTNEQQQIVNHNIQDGQVVKIMAFAGTGKTSTLIKYAERRPHLRFLYATFNKSIANHAYQLFPKNVVCKTFHSLAYQQTGKLYQQRKKLNPSKLTSYTVNFVLPEGEAGFIKAKLVVKTLENFFASADETIDREHVPIWCKNNRGENEMVKPQDKQFAVREADKIWKKMQSLEETREYAYKMTHDGYLKLWQLRRPDLSIYNAIFVDEAQDCTPSIMEVVLSQKCGKIFVGDPHQQIYTFRGAVNALCEVPHTHIFYLTQSFRFGAEIAYIGATILDACKKIRRKALVGGNQEGTVRQHFQTKVAILSRTNACVFDQAVSVTDRENPSVIHIIGGPENFGLSKIHDIWVLLQPESERLRRKLDIKDRFIATWKNKGFSALKTYAVSAEDRELEAKIAVVEKYNHRIPELVKKIQMCHTAETANADYILGTVHKAKGMEFDTVEVTDDFIKVPFARHNLERLQISLASVADEWNLLYVAVTRAKKHLIMTKSVENILTLAGEYSLQAELTSQMLKDGPVLCALPHCRNSIPEQSVLTMRKLPITYSDKSEDKGGYICHACALQWVGPITQLMISHEVLTTMDVKLENIVLPRHYAALVQNI</sequence>
<dbReference type="Gene3D" id="1.20.1280.50">
    <property type="match status" value="1"/>
</dbReference>
<dbReference type="GO" id="GO:0016787">
    <property type="term" value="F:hydrolase activity"/>
    <property type="evidence" value="ECO:0007669"/>
    <property type="project" value="UniProtKB-KW"/>
</dbReference>
<dbReference type="Pfam" id="PF00580">
    <property type="entry name" value="UvrD-helicase"/>
    <property type="match status" value="1"/>
</dbReference>
<keyword evidence="24" id="KW-1185">Reference proteome</keyword>
<dbReference type="InterPro" id="IPR000212">
    <property type="entry name" value="DNA_helicase_UvrD/REP"/>
</dbReference>
<dbReference type="SUPFAM" id="SSF81383">
    <property type="entry name" value="F-box domain"/>
    <property type="match status" value="1"/>
</dbReference>
<keyword evidence="6" id="KW-0547">Nucleotide-binding</keyword>
<reference evidence="23" key="1">
    <citation type="thesis" date="2020" institute="ProQuest LLC" country="789 East Eisenhower Parkway, Ann Arbor, MI, USA">
        <title>Comparative Genomics and Chromosome Evolution.</title>
        <authorList>
            <person name="Mudd A.B."/>
        </authorList>
    </citation>
    <scope>NUCLEOTIDE SEQUENCE</scope>
    <source>
        <strain evidence="23">237g6f4</strain>
        <tissue evidence="23">Blood</tissue>
    </source>
</reference>
<keyword evidence="7" id="KW-0227">DNA damage</keyword>
<keyword evidence="15" id="KW-0539">Nucleus</keyword>
<protein>
    <recommendedName>
        <fullName evidence="19">F-box DNA helicase 1</fullName>
        <ecNumber evidence="17">5.6.2.4</ecNumber>
    </recommendedName>
    <alternativeName>
        <fullName evidence="21">DNA 3'-5' helicase 1</fullName>
    </alternativeName>
    <alternativeName>
        <fullName evidence="20">F-box only protein 18</fullName>
    </alternativeName>
</protein>
<evidence type="ECO:0000256" key="12">
    <source>
        <dbReference type="ARBA" id="ARBA00023125"/>
    </source>
</evidence>
<dbReference type="InterPro" id="IPR014016">
    <property type="entry name" value="UvrD-like_ATP-bd"/>
</dbReference>
<keyword evidence="13" id="KW-0234">DNA repair</keyword>
<evidence type="ECO:0000256" key="13">
    <source>
        <dbReference type="ARBA" id="ARBA00023204"/>
    </source>
</evidence>